<feature type="binding site" evidence="6">
    <location>
        <position position="266"/>
    </location>
    <ligand>
        <name>Zn(2+)</name>
        <dbReference type="ChEBI" id="CHEBI:29105"/>
        <label>2</label>
    </ligand>
</feature>
<keyword evidence="3" id="KW-0443">Lipid metabolism</keyword>
<dbReference type="Proteomes" id="UP000749559">
    <property type="component" value="Unassembled WGS sequence"/>
</dbReference>
<evidence type="ECO:0000256" key="3">
    <source>
        <dbReference type="ARBA" id="ARBA00022668"/>
    </source>
</evidence>
<evidence type="ECO:0000256" key="6">
    <source>
        <dbReference type="PIRSR" id="PIRSR038896-51"/>
    </source>
</evidence>
<dbReference type="Gene3D" id="3.60.15.10">
    <property type="entry name" value="Ribonuclease Z/Hydroxyacylglutathione hydrolase-like"/>
    <property type="match status" value="1"/>
</dbReference>
<keyword evidence="3" id="KW-1208">Phospholipid metabolism</keyword>
<dbReference type="InterPro" id="IPR001279">
    <property type="entry name" value="Metallo-B-lactamas"/>
</dbReference>
<dbReference type="Pfam" id="PF12706">
    <property type="entry name" value="Lactamase_B_2"/>
    <property type="match status" value="1"/>
</dbReference>
<dbReference type="PANTHER" id="PTHR15032">
    <property type="entry name" value="N-ACYL-PHOSPHATIDYLETHANOLAMINE-HYDROLYZING PHOSPHOLIPASE D"/>
    <property type="match status" value="1"/>
</dbReference>
<organism evidence="8 9">
    <name type="scientific">Owenia fusiformis</name>
    <name type="common">Polychaete worm</name>
    <dbReference type="NCBI Taxonomy" id="6347"/>
    <lineage>
        <taxon>Eukaryota</taxon>
        <taxon>Metazoa</taxon>
        <taxon>Spiralia</taxon>
        <taxon>Lophotrochozoa</taxon>
        <taxon>Annelida</taxon>
        <taxon>Polychaeta</taxon>
        <taxon>Sedentaria</taxon>
        <taxon>Canalipalpata</taxon>
        <taxon>Sabellida</taxon>
        <taxon>Oweniida</taxon>
        <taxon>Oweniidae</taxon>
        <taxon>Owenia</taxon>
    </lineage>
</organism>
<dbReference type="GO" id="GO:0070292">
    <property type="term" value="P:N-acylphosphatidylethanolamine metabolic process"/>
    <property type="evidence" value="ECO:0007669"/>
    <property type="project" value="TreeGrafter"/>
</dbReference>
<feature type="binding site" evidence="6">
    <location>
        <position position="161"/>
    </location>
    <ligand>
        <name>Zn(2+)</name>
        <dbReference type="ChEBI" id="CHEBI:29105"/>
        <label>2</label>
    </ligand>
</feature>
<comment type="cofactor">
    <cofactor evidence="6">
        <name>Zn(2+)</name>
        <dbReference type="ChEBI" id="CHEBI:29105"/>
    </cofactor>
    <text evidence="6">Binds 2 zinc divalent cations per subunit.</text>
</comment>
<accession>A0A8J1T6B7</accession>
<dbReference type="EMBL" id="CAIIXF020000005">
    <property type="protein sequence ID" value="CAH1784122.1"/>
    <property type="molecule type" value="Genomic_DNA"/>
</dbReference>
<keyword evidence="6" id="KW-0862">Zinc</keyword>
<feature type="compositionally biased region" description="Basic and acidic residues" evidence="7">
    <location>
        <begin position="15"/>
        <end position="27"/>
    </location>
</feature>
<feature type="binding site" evidence="6">
    <location>
        <position position="266"/>
    </location>
    <ligand>
        <name>Zn(2+)</name>
        <dbReference type="ChEBI" id="CHEBI:29105"/>
        <label>1</label>
    </ligand>
</feature>
<keyword evidence="6" id="KW-0479">Metal-binding</keyword>
<feature type="binding site" evidence="6">
    <location>
        <position position="162"/>
    </location>
    <ligand>
        <name>Zn(2+)</name>
        <dbReference type="ChEBI" id="CHEBI:29105"/>
        <label>2</label>
    </ligand>
</feature>
<keyword evidence="3" id="KW-0442">Lipid degradation</keyword>
<keyword evidence="9" id="KW-1185">Reference proteome</keyword>
<feature type="binding site" evidence="6">
    <location>
        <position position="157"/>
    </location>
    <ligand>
        <name>Zn(2+)</name>
        <dbReference type="ChEBI" id="CHEBI:29105"/>
        <label>1</label>
    </ligand>
</feature>
<comment type="similarity">
    <text evidence="1">Belongs to the NAPE-PLD family.</text>
</comment>
<keyword evidence="3" id="KW-0595">Phospholipid degradation</keyword>
<evidence type="ECO:0000313" key="9">
    <source>
        <dbReference type="Proteomes" id="UP000749559"/>
    </source>
</evidence>
<proteinExistence type="inferred from homology"/>
<comment type="catalytic activity">
    <reaction evidence="4">
        <text>N-(5Z,8Z,11Z,14Z-eicosatetraenoyl)-1,2-di-(9Z-octadecenoyl)-sn-glycero-3-phosphoethanolamine + H2O = N-(5Z,8Z,11Z,14Z-eicosatetraenoyl)-ethanolamine + 1,2-di-(9Z-octadecenoyl)-sn-glycero-3-phosphate + H(+)</text>
        <dbReference type="Rhea" id="RHEA:45528"/>
        <dbReference type="ChEBI" id="CHEBI:2700"/>
        <dbReference type="ChEBI" id="CHEBI:15377"/>
        <dbReference type="ChEBI" id="CHEBI:15378"/>
        <dbReference type="ChEBI" id="CHEBI:74546"/>
        <dbReference type="ChEBI" id="CHEBI:85277"/>
    </reaction>
    <physiologicalReaction direction="left-to-right" evidence="4">
        <dbReference type="Rhea" id="RHEA:45529"/>
    </physiologicalReaction>
</comment>
<dbReference type="GO" id="GO:0009395">
    <property type="term" value="P:phospholipid catabolic process"/>
    <property type="evidence" value="ECO:0007669"/>
    <property type="project" value="UniProtKB-KW"/>
</dbReference>
<dbReference type="PIRSF" id="PIRSF038896">
    <property type="entry name" value="NAPE-PLD"/>
    <property type="match status" value="1"/>
</dbReference>
<evidence type="ECO:0000256" key="4">
    <source>
        <dbReference type="ARBA" id="ARBA00048025"/>
    </source>
</evidence>
<comment type="caution">
    <text evidence="8">The sequence shown here is derived from an EMBL/GenBank/DDBJ whole genome shotgun (WGS) entry which is preliminary data.</text>
</comment>
<dbReference type="GO" id="GO:0008270">
    <property type="term" value="F:zinc ion binding"/>
    <property type="evidence" value="ECO:0007669"/>
    <property type="project" value="InterPro"/>
</dbReference>
<feature type="binding site" evidence="5">
    <location>
        <position position="160"/>
    </location>
    <ligand>
        <name>an N-acyl-1,2-diacyl-sn-glycero-3-phosphoethanolamine</name>
        <dbReference type="ChEBI" id="CHEBI:62537"/>
    </ligand>
</feature>
<gene>
    <name evidence="8" type="ORF">OFUS_LOCUS10371</name>
</gene>
<evidence type="ECO:0000256" key="2">
    <source>
        <dbReference type="ARBA" id="ARBA00012279"/>
    </source>
</evidence>
<dbReference type="SUPFAM" id="SSF56281">
    <property type="entry name" value="Metallo-hydrolase/oxidoreductase"/>
    <property type="match status" value="1"/>
</dbReference>
<feature type="binding site" evidence="6">
    <location>
        <position position="234"/>
    </location>
    <ligand>
        <name>Zn(2+)</name>
        <dbReference type="ChEBI" id="CHEBI:29105"/>
        <label>1</label>
    </ligand>
</feature>
<dbReference type="GO" id="GO:0005737">
    <property type="term" value="C:cytoplasm"/>
    <property type="evidence" value="ECO:0007669"/>
    <property type="project" value="TreeGrafter"/>
</dbReference>
<reference evidence="8" key="1">
    <citation type="submission" date="2022-03" db="EMBL/GenBank/DDBJ databases">
        <authorList>
            <person name="Martin C."/>
        </authorList>
    </citation>
    <scope>NUCLEOTIDE SEQUENCE</scope>
</reference>
<evidence type="ECO:0000256" key="1">
    <source>
        <dbReference type="ARBA" id="ARBA00010127"/>
    </source>
</evidence>
<dbReference type="InterPro" id="IPR024884">
    <property type="entry name" value="NAPE-PLD"/>
</dbReference>
<dbReference type="AlphaFoldDB" id="A0A8J1T6B7"/>
<evidence type="ECO:0000256" key="5">
    <source>
        <dbReference type="PIRSR" id="PIRSR038896-50"/>
    </source>
</evidence>
<dbReference type="GO" id="GO:0070290">
    <property type="term" value="F:N-acylphosphatidylethanolamine-specific phospholipase D activity"/>
    <property type="evidence" value="ECO:0007669"/>
    <property type="project" value="UniProtKB-EC"/>
</dbReference>
<protein>
    <recommendedName>
        <fullName evidence="2">N-acetylphosphatidylethanolamine-hydrolyzing phospholipase D</fullName>
        <ecNumber evidence="2">3.1.4.54</ecNumber>
    </recommendedName>
</protein>
<feature type="binding site" evidence="6">
    <location>
        <position position="325"/>
    </location>
    <ligand>
        <name>Zn(2+)</name>
        <dbReference type="ChEBI" id="CHEBI:29105"/>
        <label>2</label>
    </ligand>
</feature>
<dbReference type="GO" id="GO:0070291">
    <property type="term" value="P:N-acylethanolamine metabolic process"/>
    <property type="evidence" value="ECO:0007669"/>
    <property type="project" value="TreeGrafter"/>
</dbReference>
<dbReference type="InterPro" id="IPR036866">
    <property type="entry name" value="RibonucZ/Hydroxyglut_hydro"/>
</dbReference>
<feature type="region of interest" description="Disordered" evidence="7">
    <location>
        <begin position="1"/>
        <end position="27"/>
    </location>
</feature>
<dbReference type="OrthoDB" id="332863at2759"/>
<sequence length="377" mass="42370">MADALNDNPTGGSYKKTEDKDQGLKDEDLFRPILSGGRFQNPWSGWKMPGLGGVLKWRMTQNDQSNIPKKKEELDETLPVQDVDINEISQPPKNGMRVTWMGHASVLVQFDEISVLTDPVFSERCSPMPSIMGPKRYRPVPCQIDDIPTLDAVVISHNHYDHLDHGTVVQLNKKFGSKLKWFVPMGLKSWMNDTGCKNVVEMTWWEEQPLSEHETAGATSGGSGVKFVCLPCAHWCTRKGPIDFNKVLWCSWGVIGPWNRFYFGGDTGYCEGFKQIGKKYGPFNLAAIPIGAYEPRNFMKCQHVNPEEAVMIHQDIGAKKSVGVHWGTFKLTDEFYLEPKSKVTDAMEAAGLKVEDFFTLNHGESCIVGDNYDNVDD</sequence>
<dbReference type="EC" id="3.1.4.54" evidence="2"/>
<dbReference type="PANTHER" id="PTHR15032:SF4">
    <property type="entry name" value="N-ACYL-PHOSPHATIDYLETHANOLAMINE-HYDROLYZING PHOSPHOLIPASE D"/>
    <property type="match status" value="1"/>
</dbReference>
<evidence type="ECO:0000256" key="7">
    <source>
        <dbReference type="SAM" id="MobiDB-lite"/>
    </source>
</evidence>
<evidence type="ECO:0000313" key="8">
    <source>
        <dbReference type="EMBL" id="CAH1784122.1"/>
    </source>
</evidence>
<name>A0A8J1T6B7_OWEFU</name>
<feature type="binding site" evidence="5">
    <location>
        <position position="303"/>
    </location>
    <ligand>
        <name>an N-acyl-1,2-diacyl-sn-glycero-3-phosphoethanolamine</name>
        <dbReference type="ChEBI" id="CHEBI:62537"/>
    </ligand>
</feature>
<feature type="binding site" evidence="6">
    <location>
        <position position="159"/>
    </location>
    <ligand>
        <name>Zn(2+)</name>
        <dbReference type="ChEBI" id="CHEBI:29105"/>
        <label>1</label>
    </ligand>
</feature>